<protein>
    <recommendedName>
        <fullName evidence="3">Circularly permuted ATP-grasp superfamily protein</fullName>
    </recommendedName>
</protein>
<keyword evidence="2" id="KW-1185">Reference proteome</keyword>
<dbReference type="SUPFAM" id="SSF56059">
    <property type="entry name" value="Glutathione synthetase ATP-binding domain-like"/>
    <property type="match status" value="1"/>
</dbReference>
<accession>A0A4R7THI1</accession>
<dbReference type="AlphaFoldDB" id="A0A4R7THI1"/>
<dbReference type="EMBL" id="SOCE01000001">
    <property type="protein sequence ID" value="TDU90947.1"/>
    <property type="molecule type" value="Genomic_DNA"/>
</dbReference>
<evidence type="ECO:0000313" key="2">
    <source>
        <dbReference type="Proteomes" id="UP000295151"/>
    </source>
</evidence>
<dbReference type="OrthoDB" id="3798740at2"/>
<name>A0A4R7THI1_9ACTN</name>
<evidence type="ECO:0008006" key="3">
    <source>
        <dbReference type="Google" id="ProtNLM"/>
    </source>
</evidence>
<evidence type="ECO:0000313" key="1">
    <source>
        <dbReference type="EMBL" id="TDU90947.1"/>
    </source>
</evidence>
<gene>
    <name evidence="1" type="ORF">EV138_4548</name>
</gene>
<proteinExistence type="predicted"/>
<comment type="caution">
    <text evidence="1">The sequence shown here is derived from an EMBL/GenBank/DDBJ whole genome shotgun (WGS) entry which is preliminary data.</text>
</comment>
<organism evidence="1 2">
    <name type="scientific">Kribbella voronezhensis</name>
    <dbReference type="NCBI Taxonomy" id="2512212"/>
    <lineage>
        <taxon>Bacteria</taxon>
        <taxon>Bacillati</taxon>
        <taxon>Actinomycetota</taxon>
        <taxon>Actinomycetes</taxon>
        <taxon>Propionibacteriales</taxon>
        <taxon>Kribbellaceae</taxon>
        <taxon>Kribbella</taxon>
    </lineage>
</organism>
<dbReference type="RefSeq" id="WP_133980760.1">
    <property type="nucleotide sequence ID" value="NZ_SOCE01000001.1"/>
</dbReference>
<dbReference type="Proteomes" id="UP000295151">
    <property type="component" value="Unassembled WGS sequence"/>
</dbReference>
<sequence>MTTPDLTFDWLQTPFDHWEQLPQATKDEVLAAGAEDWSKVFAGVLTFNKSWRPLRPVLIEQAKYDELARVMDRLLQLILETAMRRATTAGQLRKLLGTPDGLIEYLDDEEVLDEHLIQSGRPDVLVCDGVPKFVEFNIGSEVGCVWDTEKVSTRFLEMFTSRGLERSVPVQAPPSPIDGRYRAMMKYLDLKPGDRLTMVMRTDGEYPGNDDIPALVRMLDPFVERGQALGIDMDCVPIQWLSMDSEGRLNHDGRPVESVFRLYVCTDMPQNPGQAALKAAVKAGTSKIFTSSAGWLLANKLLLTWLWSDLDQLAAEDQELVRRHVPWSRMLTADLVDDALARQAELVLKPADEYGGSGVLVGHETDPDEWRAGLAEGVRRGDFLLQDYVRPDRLTMDFTNLETGEQLRTDVPYSVGPYTFGRQSFGCFLRVGSHEHGEVLNLKRAVHVTGPLLVSPR</sequence>
<dbReference type="Gene3D" id="3.30.1490.270">
    <property type="match status" value="1"/>
</dbReference>
<reference evidence="1 2" key="1">
    <citation type="submission" date="2019-03" db="EMBL/GenBank/DDBJ databases">
        <title>Genomic Encyclopedia of Type Strains, Phase III (KMG-III): the genomes of soil and plant-associated and newly described type strains.</title>
        <authorList>
            <person name="Whitman W."/>
        </authorList>
    </citation>
    <scope>NUCLEOTIDE SEQUENCE [LARGE SCALE GENOMIC DNA]</scope>
    <source>
        <strain evidence="1 2">VKM Ac-2575</strain>
    </source>
</reference>